<evidence type="ECO:0000313" key="2">
    <source>
        <dbReference type="Proteomes" id="UP000292003"/>
    </source>
</evidence>
<dbReference type="EMBL" id="SFCC01000012">
    <property type="protein sequence ID" value="RZQ61402.1"/>
    <property type="molecule type" value="Genomic_DNA"/>
</dbReference>
<organism evidence="1 2">
    <name type="scientific">Amycolatopsis suaedae</name>
    <dbReference type="NCBI Taxonomy" id="2510978"/>
    <lineage>
        <taxon>Bacteria</taxon>
        <taxon>Bacillati</taxon>
        <taxon>Actinomycetota</taxon>
        <taxon>Actinomycetes</taxon>
        <taxon>Pseudonocardiales</taxon>
        <taxon>Pseudonocardiaceae</taxon>
        <taxon>Amycolatopsis</taxon>
    </lineage>
</organism>
<evidence type="ECO:0000313" key="1">
    <source>
        <dbReference type="EMBL" id="RZQ61402.1"/>
    </source>
</evidence>
<dbReference type="Proteomes" id="UP000292003">
    <property type="component" value="Unassembled WGS sequence"/>
</dbReference>
<dbReference type="RefSeq" id="WP_130477705.1">
    <property type="nucleotide sequence ID" value="NZ_SFCC01000012.1"/>
</dbReference>
<proteinExistence type="predicted"/>
<accession>A0A4Q7J439</accession>
<name>A0A4Q7J439_9PSEU</name>
<dbReference type="OrthoDB" id="56928at1813"/>
<sequence>MSFRVTGVSPAEQARDESDDYIALSLAFVPPGARMDPVYFFAADSRGPEYGYVELKADGYQGMVFEIVMVTVPVSPGPVPGAAPEEPGLVRLDLSERPGPSTEDFAMETVDHRMPLSVGVDGNRVYVSLGEHRIARWVVSAPVSFGVTEDDLLAGFRVDDASGELGKRMIAEQERRRVVLAKKEGRSE</sequence>
<comment type="caution">
    <text evidence="1">The sequence shown here is derived from an EMBL/GenBank/DDBJ whole genome shotgun (WGS) entry which is preliminary data.</text>
</comment>
<reference evidence="1 2" key="1">
    <citation type="submission" date="2019-02" db="EMBL/GenBank/DDBJ databases">
        <title>Draft genome sequence of Amycolatopsis sp. 8-3EHSu isolated from roots of Suaeda maritima.</title>
        <authorList>
            <person name="Duangmal K."/>
            <person name="Chantavorakit T."/>
        </authorList>
    </citation>
    <scope>NUCLEOTIDE SEQUENCE [LARGE SCALE GENOMIC DNA]</scope>
    <source>
        <strain evidence="1 2">8-3EHSu</strain>
    </source>
</reference>
<gene>
    <name evidence="1" type="ORF">EWH70_23770</name>
</gene>
<protein>
    <submittedName>
        <fullName evidence="1">Uncharacterized protein</fullName>
    </submittedName>
</protein>
<dbReference type="AlphaFoldDB" id="A0A4Q7J439"/>
<keyword evidence="2" id="KW-1185">Reference proteome</keyword>